<dbReference type="RefSeq" id="WP_106136257.1">
    <property type="nucleotide sequence ID" value="NZ_PVTE01000002.1"/>
</dbReference>
<dbReference type="NCBIfam" id="TIGR02096">
    <property type="entry name" value="ketosteroid isomerase-related protein"/>
    <property type="match status" value="1"/>
</dbReference>
<evidence type="ECO:0000259" key="1">
    <source>
        <dbReference type="Pfam" id="PF12680"/>
    </source>
</evidence>
<dbReference type="GO" id="GO:0016853">
    <property type="term" value="F:isomerase activity"/>
    <property type="evidence" value="ECO:0007669"/>
    <property type="project" value="UniProtKB-KW"/>
</dbReference>
<dbReference type="InterPro" id="IPR011721">
    <property type="entry name" value="CHP02096"/>
</dbReference>
<keyword evidence="3" id="KW-1185">Reference proteome</keyword>
<gene>
    <name evidence="2" type="ORF">CLV58_102143</name>
</gene>
<dbReference type="Pfam" id="PF12680">
    <property type="entry name" value="SnoaL_2"/>
    <property type="match status" value="1"/>
</dbReference>
<reference evidence="2 3" key="1">
    <citation type="submission" date="2018-03" db="EMBL/GenBank/DDBJ databases">
        <title>Genomic Encyclopedia of Archaeal and Bacterial Type Strains, Phase II (KMG-II): from individual species to whole genera.</title>
        <authorList>
            <person name="Goeker M."/>
        </authorList>
    </citation>
    <scope>NUCLEOTIDE SEQUENCE [LARGE SCALE GENOMIC DNA]</scope>
    <source>
        <strain evidence="2 3">DSM 28354</strain>
    </source>
</reference>
<dbReference type="SUPFAM" id="SSF54427">
    <property type="entry name" value="NTF2-like"/>
    <property type="match status" value="1"/>
</dbReference>
<organism evidence="2 3">
    <name type="scientific">Spirosoma oryzae</name>
    <dbReference type="NCBI Taxonomy" id="1469603"/>
    <lineage>
        <taxon>Bacteria</taxon>
        <taxon>Pseudomonadati</taxon>
        <taxon>Bacteroidota</taxon>
        <taxon>Cytophagia</taxon>
        <taxon>Cytophagales</taxon>
        <taxon>Cytophagaceae</taxon>
        <taxon>Spirosoma</taxon>
    </lineage>
</organism>
<dbReference type="EMBL" id="PVTE01000002">
    <property type="protein sequence ID" value="PRY45395.1"/>
    <property type="molecule type" value="Genomic_DNA"/>
</dbReference>
<sequence length="136" mass="15497">MNAHDIVTSYYNAFNRRDWQAMLNMLTDDVQHDSNQGETYQGKEHFTQFLKHMEDCYEETLTELVVMVDPTGKRVGSEFVVNGTYKKTDGDLPEADGQAYVLPAGSFMQLTDEGKIARVTTYYNLPLWISLVAGEE</sequence>
<dbReference type="Gene3D" id="3.10.450.50">
    <property type="match status" value="1"/>
</dbReference>
<feature type="domain" description="SnoaL-like" evidence="1">
    <location>
        <begin position="7"/>
        <end position="119"/>
    </location>
</feature>
<dbReference type="InterPro" id="IPR032710">
    <property type="entry name" value="NTF2-like_dom_sf"/>
</dbReference>
<evidence type="ECO:0000313" key="2">
    <source>
        <dbReference type="EMBL" id="PRY45395.1"/>
    </source>
</evidence>
<dbReference type="AlphaFoldDB" id="A0A2T0TIE8"/>
<proteinExistence type="predicted"/>
<dbReference type="Proteomes" id="UP000238375">
    <property type="component" value="Unassembled WGS sequence"/>
</dbReference>
<keyword evidence="2" id="KW-0413">Isomerase</keyword>
<comment type="caution">
    <text evidence="2">The sequence shown here is derived from an EMBL/GenBank/DDBJ whole genome shotgun (WGS) entry which is preliminary data.</text>
</comment>
<accession>A0A2T0TIE8</accession>
<dbReference type="OrthoDB" id="582835at2"/>
<protein>
    <submittedName>
        <fullName evidence="2">Steroid delta-isomerase-like uncharacterized protein</fullName>
    </submittedName>
</protein>
<name>A0A2T0TIE8_9BACT</name>
<dbReference type="InterPro" id="IPR037401">
    <property type="entry name" value="SnoaL-like"/>
</dbReference>
<dbReference type="CDD" id="cd00531">
    <property type="entry name" value="NTF2_like"/>
    <property type="match status" value="1"/>
</dbReference>
<evidence type="ECO:0000313" key="3">
    <source>
        <dbReference type="Proteomes" id="UP000238375"/>
    </source>
</evidence>